<name>A0A1M6G8P7_MALRU</name>
<keyword evidence="3" id="KW-1185">Reference proteome</keyword>
<organism evidence="2 3">
    <name type="scientific">Malonomonas rubra DSM 5091</name>
    <dbReference type="NCBI Taxonomy" id="1122189"/>
    <lineage>
        <taxon>Bacteria</taxon>
        <taxon>Pseudomonadati</taxon>
        <taxon>Thermodesulfobacteriota</taxon>
        <taxon>Desulfuromonadia</taxon>
        <taxon>Desulfuromonadales</taxon>
        <taxon>Geopsychrobacteraceae</taxon>
        <taxon>Malonomonas</taxon>
    </lineage>
</organism>
<feature type="transmembrane region" description="Helical" evidence="1">
    <location>
        <begin position="72"/>
        <end position="93"/>
    </location>
</feature>
<accession>A0A1M6G8P7</accession>
<keyword evidence="1" id="KW-1133">Transmembrane helix</keyword>
<dbReference type="EMBL" id="FQZT01000004">
    <property type="protein sequence ID" value="SHJ06197.1"/>
    <property type="molecule type" value="Genomic_DNA"/>
</dbReference>
<reference evidence="2 3" key="1">
    <citation type="submission" date="2016-11" db="EMBL/GenBank/DDBJ databases">
        <authorList>
            <person name="Jaros S."/>
            <person name="Januszkiewicz K."/>
            <person name="Wedrychowicz H."/>
        </authorList>
    </citation>
    <scope>NUCLEOTIDE SEQUENCE [LARGE SCALE GENOMIC DNA]</scope>
    <source>
        <strain evidence="2 3">DSM 5091</strain>
    </source>
</reference>
<feature type="transmembrane region" description="Helical" evidence="1">
    <location>
        <begin position="114"/>
        <end position="142"/>
    </location>
</feature>
<evidence type="ECO:0000256" key="1">
    <source>
        <dbReference type="SAM" id="Phobius"/>
    </source>
</evidence>
<evidence type="ECO:0000313" key="3">
    <source>
        <dbReference type="Proteomes" id="UP000184171"/>
    </source>
</evidence>
<keyword evidence="1" id="KW-0812">Transmembrane</keyword>
<evidence type="ECO:0000313" key="2">
    <source>
        <dbReference type="EMBL" id="SHJ06197.1"/>
    </source>
</evidence>
<dbReference type="STRING" id="1122189.SAMN02745165_01449"/>
<sequence length="165" mass="18647">MSKYQKSNNNRSKTINGRQIWERACTRNMRTHNNLCALATFLIVSIIAFQFKDFNLFTSVSEPVRELLGYPPAPYLVSIALAVYGFSATVLTLTSIANEHAPASSWKHLGYRAAFFLFYSFSGSIAAHFVPVVLVGLSLYALDQLHIWFYNAKAVQEQKELLGRF</sequence>
<proteinExistence type="predicted"/>
<protein>
    <submittedName>
        <fullName evidence="2">Uncharacterized protein</fullName>
    </submittedName>
</protein>
<dbReference type="Proteomes" id="UP000184171">
    <property type="component" value="Unassembled WGS sequence"/>
</dbReference>
<feature type="transmembrane region" description="Helical" evidence="1">
    <location>
        <begin position="35"/>
        <end position="52"/>
    </location>
</feature>
<dbReference type="RefSeq" id="WP_072907337.1">
    <property type="nucleotide sequence ID" value="NZ_FQZT01000004.1"/>
</dbReference>
<gene>
    <name evidence="2" type="ORF">SAMN02745165_01449</name>
</gene>
<dbReference type="OrthoDB" id="5405808at2"/>
<dbReference type="AlphaFoldDB" id="A0A1M6G8P7"/>
<keyword evidence="1" id="KW-0472">Membrane</keyword>